<evidence type="ECO:0000256" key="1">
    <source>
        <dbReference type="SAM" id="MobiDB-lite"/>
    </source>
</evidence>
<dbReference type="EMBL" id="CAMXCT010001258">
    <property type="protein sequence ID" value="CAI3988346.1"/>
    <property type="molecule type" value="Genomic_DNA"/>
</dbReference>
<sequence length="1404" mass="153879">MVVLVDSRVKRHQEKPLSLRKRWWNLLGRDVEEELVKVEMEFFMLSVMVEREVELLGPELVDVQLALSCLEIYLDSVGLRNCMVIYINVIGHCMLVFLNAIGLCMLNILNKIGLGFQIYLNKIGLGFQIYLNVIGLCTENYILDKIYVVQQRCAIFMVFIKKVVLMVECKGMELWVSHLCRHLGKLLEEVAAEKLNYLYCRMDVVVEIKMQPTTKRLSSKLQLEKVMMVELQAQQLIKPLLVRALMVQDWVLRDHMCHLYTKAGEKIDVELHNGCPYVAHEFGAKLLTVLEQHQIQQELKKMTLKSILTRGAAGLGDKMSIEMAMLVKLKEVMPTLPEDLALKLVPDLSVLTDPNIGLNLPWNRRKRKRLMMARNVIIHMYSGPDASYWERRLSNEHTEVLCVDLEASTPSNALDETTFAFLLSLCASKRVKALLGGPPCRTTSALRFQKDDGPPILRTEDHPYGLPSLTPQQAELVTNDSILWLRLMLMYILCEEVRPKEQAQTAFLCEQPQDPAEYRKKEDVDEHQYFSMWRTQEWKSFQEAYNAKLISFDQGPFGHPKRKPTTLALINMNEMMQLQDVRGRGAEPEVAPLPELSVKERCAMSKTWAAWAPGLKAAVAEAISRWIRREAPPREGPEDPVGVVYADDDVRPAGVAAIGNVALQQWKQHYMQDHMPARRDCSHCVRSQGRSRAHRRVCHPESFTLSLDMSGRMTGGKMKRKITLCLALMTLSSLVILKNNNLEMVNHLNNMLNEINNKRAMKLNMNKVFLQVLHKMNLILSKKNRLKLKNKFNCLRMKIELKNNNKRAHAGAAAAMSFFVGQTLLTEATALELKSESDEADPLWIAAVLLMILGAIYAGKLTLMSAKCCLRRLQWVDEPQAVVSNDGDESSGSATKDVEMRSSLRRRLNVSSGSGPVQALSSSGPVQAPMVMSLSGVGPGQASGASSSGVGNFGPVQASGTSSSGAGNFGPVQASGASSSGAGNYGPVQASGASSSSTGNVGPVQAPVTMPSSGASTLSSSSPVQALSGGSMSFGPVQATGASSCSAGSLGPVQAFGASSNAAAGISSSTGSGPVQASAASSGPEQAFAADVSGLEQALSAVAEISGHAAAGGDIERALQRRAAEVSEASWGRSDGDGDFGSRSSEDLEAEVTEAQSPASAATAGEKENLELHKKINRQLSAGSTPARILFVVERNLSVMNGINLSTAFHRLGRCSQKLQGRQVKVLMSMVELAERKAHDELQMHDGTLPANCCTIIAWSCAMLKVFSGPLFSALIAVVAKSARACEVYEVSNLLWACVQYQKAAVRHQELGATDPSMSSLVAESYDAIAFLVRGYFSHRQFEDIKTSVLLSAFTSTAALLPNSNQKRVLLKDLRNALRRRLSELSELQRKLVFGPKWTACAAQ</sequence>
<reference evidence="4 5" key="2">
    <citation type="submission" date="2024-05" db="EMBL/GenBank/DDBJ databases">
        <authorList>
            <person name="Chen Y."/>
            <person name="Shah S."/>
            <person name="Dougan E. K."/>
            <person name="Thang M."/>
            <person name="Chan C."/>
        </authorList>
    </citation>
    <scope>NUCLEOTIDE SEQUENCE [LARGE SCALE GENOMIC DNA]</scope>
</reference>
<evidence type="ECO:0000313" key="4">
    <source>
        <dbReference type="EMBL" id="CAL4775658.1"/>
    </source>
</evidence>
<dbReference type="EMBL" id="CAMXCT020001258">
    <property type="protein sequence ID" value="CAL1141721.1"/>
    <property type="molecule type" value="Genomic_DNA"/>
</dbReference>
<feature type="region of interest" description="Disordered" evidence="1">
    <location>
        <begin position="883"/>
        <end position="902"/>
    </location>
</feature>
<reference evidence="3" key="1">
    <citation type="submission" date="2022-10" db="EMBL/GenBank/DDBJ databases">
        <authorList>
            <person name="Chen Y."/>
            <person name="Dougan E. K."/>
            <person name="Chan C."/>
            <person name="Rhodes N."/>
            <person name="Thang M."/>
        </authorList>
    </citation>
    <scope>NUCLEOTIDE SEQUENCE</scope>
</reference>
<accession>A0A9P1CDL6</accession>
<organism evidence="3">
    <name type="scientific">Cladocopium goreaui</name>
    <dbReference type="NCBI Taxonomy" id="2562237"/>
    <lineage>
        <taxon>Eukaryota</taxon>
        <taxon>Sar</taxon>
        <taxon>Alveolata</taxon>
        <taxon>Dinophyceae</taxon>
        <taxon>Suessiales</taxon>
        <taxon>Symbiodiniaceae</taxon>
        <taxon>Cladocopium</taxon>
    </lineage>
</organism>
<feature type="compositionally biased region" description="Low complexity" evidence="1">
    <location>
        <begin position="940"/>
        <end position="950"/>
    </location>
</feature>
<protein>
    <submittedName>
        <fullName evidence="3">Uncharacterized protein</fullName>
    </submittedName>
</protein>
<keyword evidence="2" id="KW-0472">Membrane</keyword>
<comment type="caution">
    <text evidence="3">The sequence shown here is derived from an EMBL/GenBank/DDBJ whole genome shotgun (WGS) entry which is preliminary data.</text>
</comment>
<name>A0A9P1CDL6_9DINO</name>
<keyword evidence="5" id="KW-1185">Reference proteome</keyword>
<keyword evidence="2" id="KW-0812">Transmembrane</keyword>
<keyword evidence="2" id="KW-1133">Transmembrane helix</keyword>
<dbReference type="Proteomes" id="UP001152797">
    <property type="component" value="Unassembled WGS sequence"/>
</dbReference>
<feature type="compositionally biased region" description="Low complexity" evidence="1">
    <location>
        <begin position="1012"/>
        <end position="1022"/>
    </location>
</feature>
<dbReference type="EMBL" id="CAMXCT030001258">
    <property type="protein sequence ID" value="CAL4775658.1"/>
    <property type="molecule type" value="Genomic_DNA"/>
</dbReference>
<feature type="compositionally biased region" description="Polar residues" evidence="1">
    <location>
        <begin position="991"/>
        <end position="1000"/>
    </location>
</feature>
<evidence type="ECO:0000313" key="5">
    <source>
        <dbReference type="Proteomes" id="UP001152797"/>
    </source>
</evidence>
<feature type="region of interest" description="Disordered" evidence="1">
    <location>
        <begin position="931"/>
        <end position="1026"/>
    </location>
</feature>
<proteinExistence type="predicted"/>
<evidence type="ECO:0000256" key="2">
    <source>
        <dbReference type="SAM" id="Phobius"/>
    </source>
</evidence>
<feature type="region of interest" description="Disordered" evidence="1">
    <location>
        <begin position="1126"/>
        <end position="1167"/>
    </location>
</feature>
<gene>
    <name evidence="3" type="ORF">C1SCF055_LOCUS15538</name>
</gene>
<evidence type="ECO:0000313" key="3">
    <source>
        <dbReference type="EMBL" id="CAI3988346.1"/>
    </source>
</evidence>
<feature type="transmembrane region" description="Helical" evidence="2">
    <location>
        <begin position="83"/>
        <end position="109"/>
    </location>
</feature>